<evidence type="ECO:0000313" key="2">
    <source>
        <dbReference type="EMBL" id="PNR49541.1"/>
    </source>
</evidence>
<dbReference type="AlphaFoldDB" id="A0A2K1K6Y6"/>
<dbReference type="InterPro" id="IPR026272">
    <property type="entry name" value="SdpI"/>
</dbReference>
<feature type="transmembrane region" description="Helical" evidence="1">
    <location>
        <begin position="89"/>
        <end position="109"/>
    </location>
</feature>
<dbReference type="OrthoDB" id="1909175at2759"/>
<dbReference type="Proteomes" id="UP000006727">
    <property type="component" value="Chromosome 8"/>
</dbReference>
<dbReference type="PANTHER" id="PTHR37810">
    <property type="entry name" value="IMMUNITY PROTEIN SDPI"/>
    <property type="match status" value="1"/>
</dbReference>
<keyword evidence="4" id="KW-1185">Reference proteome</keyword>
<gene>
    <name evidence="3" type="primary">LOC112286100</name>
    <name evidence="2" type="ORF">PHYPA_011437</name>
</gene>
<dbReference type="Gramene" id="Pp3c8_12400V3.1">
    <property type="protein sequence ID" value="PAC:32965735.CDS.1"/>
    <property type="gene ID" value="Pp3c8_12400"/>
</dbReference>
<reference evidence="2 4" key="2">
    <citation type="journal article" date="2018" name="Plant J.">
        <title>The Physcomitrella patens chromosome-scale assembly reveals moss genome structure and evolution.</title>
        <authorList>
            <person name="Lang D."/>
            <person name="Ullrich K.K."/>
            <person name="Murat F."/>
            <person name="Fuchs J."/>
            <person name="Jenkins J."/>
            <person name="Haas F.B."/>
            <person name="Piednoel M."/>
            <person name="Gundlach H."/>
            <person name="Van Bel M."/>
            <person name="Meyberg R."/>
            <person name="Vives C."/>
            <person name="Morata J."/>
            <person name="Symeonidi A."/>
            <person name="Hiss M."/>
            <person name="Muchero W."/>
            <person name="Kamisugi Y."/>
            <person name="Saleh O."/>
            <person name="Blanc G."/>
            <person name="Decker E.L."/>
            <person name="van Gessel N."/>
            <person name="Grimwood J."/>
            <person name="Hayes R.D."/>
            <person name="Graham S.W."/>
            <person name="Gunter L.E."/>
            <person name="McDaniel S.F."/>
            <person name="Hoernstein S.N.W."/>
            <person name="Larsson A."/>
            <person name="Li F.W."/>
            <person name="Perroud P.F."/>
            <person name="Phillips J."/>
            <person name="Ranjan P."/>
            <person name="Rokshar D.S."/>
            <person name="Rothfels C.J."/>
            <person name="Schneider L."/>
            <person name="Shu S."/>
            <person name="Stevenson D.W."/>
            <person name="Thummler F."/>
            <person name="Tillich M."/>
            <person name="Villarreal Aguilar J.C."/>
            <person name="Widiez T."/>
            <person name="Wong G.K."/>
            <person name="Wymore A."/>
            <person name="Zhang Y."/>
            <person name="Zimmer A.D."/>
            <person name="Quatrano R.S."/>
            <person name="Mayer K.F.X."/>
            <person name="Goodstein D."/>
            <person name="Casacuberta J.M."/>
            <person name="Vandepoele K."/>
            <person name="Reski R."/>
            <person name="Cuming A.C."/>
            <person name="Tuskan G.A."/>
            <person name="Maumus F."/>
            <person name="Salse J."/>
            <person name="Schmutz J."/>
            <person name="Rensing S.A."/>
        </authorList>
    </citation>
    <scope>NUCLEOTIDE SEQUENCE [LARGE SCALE GENOMIC DNA]</scope>
    <source>
        <strain evidence="3 4">cv. Gransden 2004</strain>
    </source>
</reference>
<dbReference type="EMBL" id="ABEU02000008">
    <property type="protein sequence ID" value="PNR49541.1"/>
    <property type="molecule type" value="Genomic_DNA"/>
</dbReference>
<keyword evidence="1" id="KW-1133">Transmembrane helix</keyword>
<dbReference type="RefSeq" id="XP_024383448.1">
    <property type="nucleotide sequence ID" value="XM_024527680.2"/>
</dbReference>
<feature type="transmembrane region" description="Helical" evidence="1">
    <location>
        <begin position="115"/>
        <end position="137"/>
    </location>
</feature>
<dbReference type="EnsemblPlants" id="Pp3c8_12400V3.2">
    <property type="protein sequence ID" value="PAC:32965736.CDS.1"/>
    <property type="gene ID" value="Pp3c8_12400"/>
</dbReference>
<dbReference type="Pfam" id="PF13630">
    <property type="entry name" value="SdpI"/>
    <property type="match status" value="1"/>
</dbReference>
<reference evidence="3" key="3">
    <citation type="submission" date="2020-12" db="UniProtKB">
        <authorList>
            <consortium name="EnsemblPlants"/>
        </authorList>
    </citation>
    <scope>IDENTIFICATION</scope>
</reference>
<dbReference type="InterPro" id="IPR025962">
    <property type="entry name" value="SdpI/YhfL"/>
</dbReference>
<keyword evidence="1" id="KW-0472">Membrane</keyword>
<feature type="transmembrane region" description="Helical" evidence="1">
    <location>
        <begin position="188"/>
        <end position="209"/>
    </location>
</feature>
<dbReference type="PaxDb" id="3218-PP1S62_170V6.1"/>
<evidence type="ECO:0000256" key="1">
    <source>
        <dbReference type="SAM" id="Phobius"/>
    </source>
</evidence>
<keyword evidence="1" id="KW-0812">Transmembrane</keyword>
<dbReference type="PANTHER" id="PTHR37810:SF5">
    <property type="entry name" value="IMMUNITY PROTEIN SDPI"/>
    <property type="match status" value="1"/>
</dbReference>
<feature type="transmembrane region" description="Helical" evidence="1">
    <location>
        <begin position="12"/>
        <end position="33"/>
    </location>
</feature>
<accession>A0A2K1K6Y6</accession>
<sequence>MDDMDNISGSAIQVAGATSLVSLAAGLGCWFWLPDQIHFWGSIAIPREFGIILIPIIGIVLTLMLALVVKCDPLCENLDSSSQSALSMIVMSPSLFSPVLQVIVLWAAFTDHTLGTTPIVFLMSLFLVTLGGAFNYIEQNHVVGIRDPWTLQSAHVWEEVHCLATKLFMLAGLVGMVFVWFIPSGFWHLLFLSILVGVPLITCSVYSFFIREDAQYQYIVR</sequence>
<dbReference type="GO" id="GO:0009636">
    <property type="term" value="P:response to toxic substance"/>
    <property type="evidence" value="ECO:0000318"/>
    <property type="project" value="GO_Central"/>
</dbReference>
<feature type="transmembrane region" description="Helical" evidence="1">
    <location>
        <begin position="163"/>
        <end position="182"/>
    </location>
</feature>
<dbReference type="RefSeq" id="XP_024383449.1">
    <property type="nucleotide sequence ID" value="XM_024527681.2"/>
</dbReference>
<dbReference type="PIRSF" id="PIRSF038959">
    <property type="entry name" value="SdpI"/>
    <property type="match status" value="1"/>
</dbReference>
<organism evidence="2">
    <name type="scientific">Physcomitrium patens</name>
    <name type="common">Spreading-leaved earth moss</name>
    <name type="synonym">Physcomitrella patens</name>
    <dbReference type="NCBI Taxonomy" id="3218"/>
    <lineage>
        <taxon>Eukaryota</taxon>
        <taxon>Viridiplantae</taxon>
        <taxon>Streptophyta</taxon>
        <taxon>Embryophyta</taxon>
        <taxon>Bryophyta</taxon>
        <taxon>Bryophytina</taxon>
        <taxon>Bryopsida</taxon>
        <taxon>Funariidae</taxon>
        <taxon>Funariales</taxon>
        <taxon>Funariaceae</taxon>
        <taxon>Physcomitrium</taxon>
    </lineage>
</organism>
<dbReference type="EnsemblPlants" id="Pp3c8_12400V3.3">
    <property type="protein sequence ID" value="PAC:32965737.CDS.1"/>
    <property type="gene ID" value="Pp3c8_12400"/>
</dbReference>
<evidence type="ECO:0000313" key="3">
    <source>
        <dbReference type="EnsemblPlants" id="PAC:32965735.CDS.1"/>
    </source>
</evidence>
<evidence type="ECO:0000313" key="4">
    <source>
        <dbReference type="Proteomes" id="UP000006727"/>
    </source>
</evidence>
<name>A0A2K1K6Y6_PHYPA</name>
<dbReference type="RefSeq" id="XP_024383447.1">
    <property type="nucleotide sequence ID" value="XM_024527679.2"/>
</dbReference>
<feature type="transmembrane region" description="Helical" evidence="1">
    <location>
        <begin position="49"/>
        <end position="69"/>
    </location>
</feature>
<protein>
    <submittedName>
        <fullName evidence="2 3">Uncharacterized protein</fullName>
    </submittedName>
</protein>
<dbReference type="Gramene" id="Pp3c8_12400V3.2">
    <property type="protein sequence ID" value="PAC:32965736.CDS.1"/>
    <property type="gene ID" value="Pp3c8_12400"/>
</dbReference>
<dbReference type="GeneID" id="112286100"/>
<reference evidence="2 4" key="1">
    <citation type="journal article" date="2008" name="Science">
        <title>The Physcomitrella genome reveals evolutionary insights into the conquest of land by plants.</title>
        <authorList>
            <person name="Rensing S."/>
            <person name="Lang D."/>
            <person name="Zimmer A."/>
            <person name="Terry A."/>
            <person name="Salamov A."/>
            <person name="Shapiro H."/>
            <person name="Nishiyama T."/>
            <person name="Perroud P.-F."/>
            <person name="Lindquist E."/>
            <person name="Kamisugi Y."/>
            <person name="Tanahashi T."/>
            <person name="Sakakibara K."/>
            <person name="Fujita T."/>
            <person name="Oishi K."/>
            <person name="Shin-I T."/>
            <person name="Kuroki Y."/>
            <person name="Toyoda A."/>
            <person name="Suzuki Y."/>
            <person name="Hashimoto A."/>
            <person name="Yamaguchi K."/>
            <person name="Sugano A."/>
            <person name="Kohara Y."/>
            <person name="Fujiyama A."/>
            <person name="Anterola A."/>
            <person name="Aoki S."/>
            <person name="Ashton N."/>
            <person name="Barbazuk W.B."/>
            <person name="Barker E."/>
            <person name="Bennetzen J."/>
            <person name="Bezanilla M."/>
            <person name="Blankenship R."/>
            <person name="Cho S.H."/>
            <person name="Dutcher S."/>
            <person name="Estelle M."/>
            <person name="Fawcett J.A."/>
            <person name="Gundlach H."/>
            <person name="Hanada K."/>
            <person name="Heyl A."/>
            <person name="Hicks K.A."/>
            <person name="Hugh J."/>
            <person name="Lohr M."/>
            <person name="Mayer K."/>
            <person name="Melkozernov A."/>
            <person name="Murata T."/>
            <person name="Nelson D."/>
            <person name="Pils B."/>
            <person name="Prigge M."/>
            <person name="Reiss B."/>
            <person name="Renner T."/>
            <person name="Rombauts S."/>
            <person name="Rushton P."/>
            <person name="Sanderfoot A."/>
            <person name="Schween G."/>
            <person name="Shiu S.-H."/>
            <person name="Stueber K."/>
            <person name="Theodoulou F.L."/>
            <person name="Tu H."/>
            <person name="Van de Peer Y."/>
            <person name="Verrier P.J."/>
            <person name="Waters E."/>
            <person name="Wood A."/>
            <person name="Yang L."/>
            <person name="Cove D."/>
            <person name="Cuming A."/>
            <person name="Hasebe M."/>
            <person name="Lucas S."/>
            <person name="Mishler D.B."/>
            <person name="Reski R."/>
            <person name="Grigoriev I."/>
            <person name="Quatrano R.S."/>
            <person name="Boore J.L."/>
        </authorList>
    </citation>
    <scope>NUCLEOTIDE SEQUENCE [LARGE SCALE GENOMIC DNA]</scope>
    <source>
        <strain evidence="3 4">cv. Gransden 2004</strain>
    </source>
</reference>
<proteinExistence type="predicted"/>
<dbReference type="Gramene" id="Pp3c8_12400V3.3">
    <property type="protein sequence ID" value="PAC:32965737.CDS.1"/>
    <property type="gene ID" value="Pp3c8_12400"/>
</dbReference>
<dbReference type="EnsemblPlants" id="Pp3c8_12400V3.1">
    <property type="protein sequence ID" value="PAC:32965735.CDS.1"/>
    <property type="gene ID" value="Pp3c8_12400"/>
</dbReference>